<dbReference type="InterPro" id="IPR004143">
    <property type="entry name" value="BPL_LPL_catalytic"/>
</dbReference>
<dbReference type="GO" id="GO:0005524">
    <property type="term" value="F:ATP binding"/>
    <property type="evidence" value="ECO:0007669"/>
    <property type="project" value="UniProtKB-KW"/>
</dbReference>
<dbReference type="UniPathway" id="UPA00537">
    <property type="reaction ID" value="UER00594"/>
</dbReference>
<dbReference type="OrthoDB" id="9788148at2"/>
<dbReference type="Pfam" id="PF10437">
    <property type="entry name" value="Lip_prot_lig_C"/>
    <property type="match status" value="1"/>
</dbReference>
<dbReference type="InterPro" id="IPR045864">
    <property type="entry name" value="aa-tRNA-synth_II/BPL/LPL"/>
</dbReference>
<dbReference type="PANTHER" id="PTHR43679">
    <property type="entry name" value="OCTANOYLTRANSFERASE LIPM-RELATED"/>
    <property type="match status" value="1"/>
</dbReference>
<evidence type="ECO:0000256" key="2">
    <source>
        <dbReference type="ARBA" id="ARBA00005124"/>
    </source>
</evidence>
<dbReference type="EMBL" id="AP011112">
    <property type="protein sequence ID" value="BAI69506.1"/>
    <property type="molecule type" value="Genomic_DNA"/>
</dbReference>
<organism evidence="9 10">
    <name type="scientific">Hydrogenobacter thermophilus (strain DSM 6534 / IAM 12695 / TK-6)</name>
    <dbReference type="NCBI Taxonomy" id="608538"/>
    <lineage>
        <taxon>Bacteria</taxon>
        <taxon>Pseudomonadati</taxon>
        <taxon>Aquificota</taxon>
        <taxon>Aquificia</taxon>
        <taxon>Aquificales</taxon>
        <taxon>Aquificaceae</taxon>
        <taxon>Hydrogenobacter</taxon>
    </lineage>
</organism>
<dbReference type="Pfam" id="PF21948">
    <property type="entry name" value="LplA-B_cat"/>
    <property type="match status" value="1"/>
</dbReference>
<dbReference type="Gene3D" id="3.30.390.50">
    <property type="entry name" value="CO dehydrogenase flavoprotein, C-terminal domain"/>
    <property type="match status" value="1"/>
</dbReference>
<evidence type="ECO:0000256" key="4">
    <source>
        <dbReference type="ARBA" id="ARBA00022598"/>
    </source>
</evidence>
<dbReference type="InterPro" id="IPR050664">
    <property type="entry name" value="Octanoyltrans_LipM/LipL"/>
</dbReference>
<comment type="pathway">
    <text evidence="1">Protein modification; protein lipoylation via exogenous pathway; protein N(6)-(lipoyl)lysine from lipoate: step 2/2.</text>
</comment>
<keyword evidence="10" id="KW-1185">Reference proteome</keyword>
<dbReference type="AlphaFoldDB" id="D3DI54"/>
<feature type="domain" description="BPL/LPL catalytic" evidence="8">
    <location>
        <begin position="24"/>
        <end position="215"/>
    </location>
</feature>
<comment type="catalytic activity">
    <reaction evidence="7">
        <text>L-lysyl-[lipoyl-carrier protein] + (R)-lipoate + ATP = N(6)-[(R)-lipoyl]-L-lysyl-[lipoyl-carrier protein] + AMP + diphosphate + H(+)</text>
        <dbReference type="Rhea" id="RHEA:49288"/>
        <dbReference type="Rhea" id="RHEA-COMP:10500"/>
        <dbReference type="Rhea" id="RHEA-COMP:10502"/>
        <dbReference type="ChEBI" id="CHEBI:15378"/>
        <dbReference type="ChEBI" id="CHEBI:29969"/>
        <dbReference type="ChEBI" id="CHEBI:30616"/>
        <dbReference type="ChEBI" id="CHEBI:33019"/>
        <dbReference type="ChEBI" id="CHEBI:83088"/>
        <dbReference type="ChEBI" id="CHEBI:83099"/>
        <dbReference type="ChEBI" id="CHEBI:456215"/>
        <dbReference type="EC" id="6.3.1.20"/>
    </reaction>
</comment>
<dbReference type="Proteomes" id="UP000002574">
    <property type="component" value="Chromosome"/>
</dbReference>
<dbReference type="RefSeq" id="WP_012963686.1">
    <property type="nucleotide sequence ID" value="NC_013799.1"/>
</dbReference>
<dbReference type="PROSITE" id="PS51733">
    <property type="entry name" value="BPL_LPL_CATALYTIC"/>
    <property type="match status" value="1"/>
</dbReference>
<evidence type="ECO:0000256" key="5">
    <source>
        <dbReference type="ARBA" id="ARBA00022741"/>
    </source>
</evidence>
<dbReference type="STRING" id="608538.HTH_1048"/>
<evidence type="ECO:0000256" key="6">
    <source>
        <dbReference type="ARBA" id="ARBA00022840"/>
    </source>
</evidence>
<keyword evidence="4 9" id="KW-0436">Ligase</keyword>
<dbReference type="GO" id="GO:0009249">
    <property type="term" value="P:protein lipoylation"/>
    <property type="evidence" value="ECO:0007669"/>
    <property type="project" value="UniProtKB-ARBA"/>
</dbReference>
<evidence type="ECO:0000259" key="8">
    <source>
        <dbReference type="PROSITE" id="PS51733"/>
    </source>
</evidence>
<keyword evidence="6" id="KW-0067">ATP-binding</keyword>
<evidence type="ECO:0000256" key="7">
    <source>
        <dbReference type="ARBA" id="ARBA00048037"/>
    </source>
</evidence>
<dbReference type="SUPFAM" id="SSF55681">
    <property type="entry name" value="Class II aaRS and biotin synthetases"/>
    <property type="match status" value="1"/>
</dbReference>
<comment type="pathway">
    <text evidence="2">Protein modification; protein lipoylation via exogenous pathway; protein N(6)-(lipoyl)lysine from lipoate: step 1/2.</text>
</comment>
<dbReference type="KEGG" id="hth:HTH_1048"/>
<keyword evidence="5" id="KW-0547">Nucleotide-binding</keyword>
<name>D3DI54_HYDTT</name>
<dbReference type="GO" id="GO:0016979">
    <property type="term" value="F:lipoate-protein ligase activity"/>
    <property type="evidence" value="ECO:0007669"/>
    <property type="project" value="UniProtKB-EC"/>
</dbReference>
<gene>
    <name evidence="9" type="ordered locus">HTH_1048</name>
</gene>
<proteinExistence type="predicted"/>
<dbReference type="SUPFAM" id="SSF82649">
    <property type="entry name" value="SufE/NifU"/>
    <property type="match status" value="1"/>
</dbReference>
<evidence type="ECO:0000256" key="3">
    <source>
        <dbReference type="ARBA" id="ARBA00012367"/>
    </source>
</evidence>
<dbReference type="EC" id="6.3.1.20" evidence="3"/>
<evidence type="ECO:0000313" key="9">
    <source>
        <dbReference type="EMBL" id="BAI69506.1"/>
    </source>
</evidence>
<dbReference type="KEGG" id="hte:Hydth_1042"/>
<dbReference type="eggNOG" id="COG0095">
    <property type="taxonomic scope" value="Bacteria"/>
</dbReference>
<protein>
    <recommendedName>
        <fullName evidence="3">lipoate--protein ligase</fullName>
        <ecNumber evidence="3">6.3.1.20</ecNumber>
    </recommendedName>
</protein>
<accession>D3DI54</accession>
<dbReference type="Gene3D" id="3.30.930.10">
    <property type="entry name" value="Bira Bifunctional Protein, Domain 2"/>
    <property type="match status" value="1"/>
</dbReference>
<reference evidence="9 10" key="1">
    <citation type="journal article" date="2010" name="J. Bacteriol.">
        <title>Complete genome sequence of the thermophilic, obligately chemolithoautotrophic hydrogen-oxidizing bacterium Hydrogenobacter thermophilus TK-6.</title>
        <authorList>
            <person name="Arai H."/>
            <person name="Kanbe H."/>
            <person name="Ishii M."/>
            <person name="Igarashi Y."/>
        </authorList>
    </citation>
    <scope>NUCLEOTIDE SEQUENCE [LARGE SCALE GENOMIC DNA]</scope>
    <source>
        <strain evidence="10">DSM 6534 / IAM 12695 / TK-6 [Tokyo]</strain>
    </source>
</reference>
<sequence>MKIYRLGRVKNLRSITTFHAMARLGYTGLVITEPEDTYISIGYFDRLEDIIDYEKCRKLNIPVIRREVGGGAVLLSEGQVFYQLILPKRLVPFKVEDAYKKFSKAVIETYKKLGIEVFYRPINDLVLKSGKKISGQGAADIGNFFVFVGNVLLRFDTKLMAELFKVQEEKFRDKIYKSLEENISWVERETGRSFSYKEVESILVEEFSKVVDFEGEGEIGEDVFELADKLMKDMTSPEVLFEDTGRKHAFIKLREGVYIRNAVRKAKGGLLKCEVYLVDGKIDRVKIYGDFTLVPKDALGDFESSLKGLGLEEVDKKVREFLEKVDMPGVEAKDLIYLLTGGES</sequence>
<evidence type="ECO:0000256" key="1">
    <source>
        <dbReference type="ARBA" id="ARBA00005085"/>
    </source>
</evidence>
<evidence type="ECO:0000313" key="10">
    <source>
        <dbReference type="Proteomes" id="UP000002574"/>
    </source>
</evidence>
<dbReference type="CDD" id="cd16443">
    <property type="entry name" value="LplA"/>
    <property type="match status" value="1"/>
</dbReference>
<dbReference type="InterPro" id="IPR019491">
    <property type="entry name" value="Lipoate_protein_ligase_C"/>
</dbReference>
<dbReference type="PANTHER" id="PTHR43679:SF2">
    <property type="entry name" value="OCTANOYL-[GCVH]:PROTEIN N-OCTANOYLTRANSFERASE"/>
    <property type="match status" value="1"/>
</dbReference>